<feature type="signal peptide" evidence="1">
    <location>
        <begin position="1"/>
        <end position="19"/>
    </location>
</feature>
<gene>
    <name evidence="2" type="ORF">GCM10011575_17630</name>
</gene>
<keyword evidence="3" id="KW-1185">Reference proteome</keyword>
<dbReference type="EMBL" id="BMMZ01000003">
    <property type="protein sequence ID" value="GGL59550.1"/>
    <property type="molecule type" value="Genomic_DNA"/>
</dbReference>
<protein>
    <submittedName>
        <fullName evidence="2">Uncharacterized protein</fullName>
    </submittedName>
</protein>
<organism evidence="2 3">
    <name type="scientific">Microlunatus endophyticus</name>
    <dbReference type="NCBI Taxonomy" id="1716077"/>
    <lineage>
        <taxon>Bacteria</taxon>
        <taxon>Bacillati</taxon>
        <taxon>Actinomycetota</taxon>
        <taxon>Actinomycetes</taxon>
        <taxon>Propionibacteriales</taxon>
        <taxon>Propionibacteriaceae</taxon>
        <taxon>Microlunatus</taxon>
    </lineage>
</organism>
<dbReference type="PROSITE" id="PS51257">
    <property type="entry name" value="PROKAR_LIPOPROTEIN"/>
    <property type="match status" value="1"/>
</dbReference>
<dbReference type="Proteomes" id="UP000613840">
    <property type="component" value="Unassembled WGS sequence"/>
</dbReference>
<evidence type="ECO:0000313" key="3">
    <source>
        <dbReference type="Proteomes" id="UP000613840"/>
    </source>
</evidence>
<reference evidence="2" key="1">
    <citation type="journal article" date="2014" name="Int. J. Syst. Evol. Microbiol.">
        <title>Complete genome sequence of Corynebacterium casei LMG S-19264T (=DSM 44701T), isolated from a smear-ripened cheese.</title>
        <authorList>
            <consortium name="US DOE Joint Genome Institute (JGI-PGF)"/>
            <person name="Walter F."/>
            <person name="Albersmeier A."/>
            <person name="Kalinowski J."/>
            <person name="Ruckert C."/>
        </authorList>
    </citation>
    <scope>NUCLEOTIDE SEQUENCE</scope>
    <source>
        <strain evidence="2">CGMCC 4.7306</strain>
    </source>
</reference>
<name>A0A917S5I2_9ACTN</name>
<dbReference type="AlphaFoldDB" id="A0A917S5I2"/>
<comment type="caution">
    <text evidence="2">The sequence shown here is derived from an EMBL/GenBank/DDBJ whole genome shotgun (WGS) entry which is preliminary data.</text>
</comment>
<keyword evidence="1" id="KW-0732">Signal</keyword>
<reference evidence="2" key="2">
    <citation type="submission" date="2020-09" db="EMBL/GenBank/DDBJ databases">
        <authorList>
            <person name="Sun Q."/>
            <person name="Zhou Y."/>
        </authorList>
    </citation>
    <scope>NUCLEOTIDE SEQUENCE</scope>
    <source>
        <strain evidence="2">CGMCC 4.7306</strain>
    </source>
</reference>
<sequence>MSSRPVAVAALLAAATVLAGCTGTTIKDSPGPAWSAVQLPAGVRPTALAADQDLIIGGRRGAGPWLATLDGHHAVHPVHLGMNSPYSEIAEFVSIAAYHGRIAALGNVHGGAHGNSRWTVWTGDTSTITEYPQTLETFGGVNGGDLEAVVTNKNGPLITGSYRFGDSGLDGGIWVPDRKPVGSHWAQPDPTGTDLDTTRTTLVSVQAAAADAEHVVLAGSTTHLDSRVHQVASVWVRPDQKRWHRIELPGAGNRSEALSIACWTGTGQTTDCLVAGTSDGRLAAWTVSGSHVARINGLPEVRVVQDGARPAAIGRPGLRAIAYDGDADTGLLYESAGRWLRGVGPHGKPMSGVAQGQQAYVITQAGDRRTLSRTTLPAA</sequence>
<evidence type="ECO:0000256" key="1">
    <source>
        <dbReference type="SAM" id="SignalP"/>
    </source>
</evidence>
<accession>A0A917S5I2</accession>
<proteinExistence type="predicted"/>
<feature type="chain" id="PRO_5039138937" evidence="1">
    <location>
        <begin position="20"/>
        <end position="379"/>
    </location>
</feature>
<dbReference type="RefSeq" id="WP_188894800.1">
    <property type="nucleotide sequence ID" value="NZ_BMMZ01000003.1"/>
</dbReference>
<evidence type="ECO:0000313" key="2">
    <source>
        <dbReference type="EMBL" id="GGL59550.1"/>
    </source>
</evidence>